<organism evidence="7 8">
    <name type="scientific">Drechslerella dactyloides</name>
    <name type="common">Nematode-trapping fungus</name>
    <name type="synonym">Arthrobotrys dactyloides</name>
    <dbReference type="NCBI Taxonomy" id="74499"/>
    <lineage>
        <taxon>Eukaryota</taxon>
        <taxon>Fungi</taxon>
        <taxon>Dikarya</taxon>
        <taxon>Ascomycota</taxon>
        <taxon>Pezizomycotina</taxon>
        <taxon>Orbiliomycetes</taxon>
        <taxon>Orbiliales</taxon>
        <taxon>Orbiliaceae</taxon>
        <taxon>Drechslerella</taxon>
    </lineage>
</organism>
<name>A0AAD6NIV9_DREDA</name>
<evidence type="ECO:0000256" key="5">
    <source>
        <dbReference type="ARBA" id="ARBA00023004"/>
    </source>
</evidence>
<proteinExistence type="predicted"/>
<keyword evidence="2 6" id="KW-0479">Metal-binding</keyword>
<dbReference type="GO" id="GO:0006631">
    <property type="term" value="P:fatty acid metabolic process"/>
    <property type="evidence" value="ECO:0007669"/>
    <property type="project" value="UniProtKB-ARBA"/>
</dbReference>
<sequence length="1012" mass="112096">MVILVIGNRSSDHLASPRLPHIHQFVAALTMATRPAPESRRERLSLNQTLNRWAQYLTFPPNADTGSSAPHVHGLGFIGNALGRMAPRPSSPTQDQIPTGLLADLQKIGVTGAFKDMKTLVDVLKTQVVSGGVVDDKTYLIASGLPATSRNEKVLTGSLLDKLWNQLQHPPLSYLGLKQQYRSADGSFNNILYPHLGKAGTPYARSVRPMKKMPGARPDPNLIFDVLLQRQESKPHENKISSMLFYLASIIIHDLFRTNHRDYSISDTSSYLDLSPLYGSNEEEQKAMRTFEGGKIKPDSFAEKRLLGFPPGVCVLLLSFGRYHNFVVDMLLKINQDQRFTKQKTPAETDEKLFQTGRLITCGLYINIILIDYIRVILNLNRTESTWCLDPRAEIQKVFSHTGTPQGIGNQVSAEFNLVYRWHSVVSDRDEKWIKWLYKRIFGSDGTDLPMPEFMAGLAKWEKSIPEDPGKRTFEDLVRDPETGKFDDDKLVEILASSIEDCANSYGAYAVPPIMRAIEVLGIEQSRAWELASLNEFRAFFGLKEHQTFEDINSDPKVANALRQIYGHPDYVEIYPGLVVEEPKAPMVPGAGLLPGYTISTAILSDAVALVRGDRFYTVDYTTGNLTNWGYNEVSSDPDVAYGGVVYKLFHRAFPGWFASNSAYAMFPFTIPEESKVIHEGFGKAYKYNFERPVQLFEQSVETRTASLLGTPSVDSHGLIAQITKNPDWHAFVQESIYDITKTVLANNSSELSIGTWVDAIRDVSNLVAVRAAAELFSLPLMGIAGTPDAYTDYEMHGTLCIIANYVYHVVPVPDAKAFELSEAATTFWDTLVSLTYTHEKGAYKLRKGQEGSSTMLGALAREIHDSLAGDPRETVLTAAKFCLDVSIGFAEILRYYLKPENAEALLALQAAGQGDSSVALKAALAALEQSKVAQRTTASTEVPVTVLTSMLQVFGTLKNLRAAPGPQGKVHTVEIESVNREGVVDSGEAYISEDWGQLGFYPTALKVLYNA</sequence>
<protein>
    <submittedName>
        <fullName evidence="7">Psi-producing oxygenase</fullName>
    </submittedName>
</protein>
<accession>A0AAD6NIV9</accession>
<reference evidence="7" key="1">
    <citation type="submission" date="2023-01" db="EMBL/GenBank/DDBJ databases">
        <title>The chitinases involved in constricting ring structure development in the nematode-trapping fungus Drechslerella dactyloides.</title>
        <authorList>
            <person name="Wang R."/>
            <person name="Zhang L."/>
            <person name="Tang P."/>
            <person name="Li S."/>
            <person name="Liang L."/>
        </authorList>
    </citation>
    <scope>NUCLEOTIDE SEQUENCE</scope>
    <source>
        <strain evidence="7">YMF1.00031</strain>
    </source>
</reference>
<dbReference type="InterPro" id="IPR034812">
    <property type="entry name" value="Ppo-like_N"/>
</dbReference>
<keyword evidence="5 6" id="KW-0408">Iron</keyword>
<dbReference type="Gene3D" id="1.10.640.10">
    <property type="entry name" value="Haem peroxidase domain superfamily, animal type"/>
    <property type="match status" value="1"/>
</dbReference>
<comment type="caution">
    <text evidence="7">The sequence shown here is derived from an EMBL/GenBank/DDBJ whole genome shotgun (WGS) entry which is preliminary data.</text>
</comment>
<dbReference type="AlphaFoldDB" id="A0AAD6NIV9"/>
<dbReference type="InterPro" id="IPR050783">
    <property type="entry name" value="Oxylipin_biosynth_metab"/>
</dbReference>
<feature type="binding site" description="axial binding residue" evidence="6">
    <location>
        <position position="423"/>
    </location>
    <ligand>
        <name>heme b</name>
        <dbReference type="ChEBI" id="CHEBI:60344"/>
    </ligand>
    <ligandPart>
        <name>Fe</name>
        <dbReference type="ChEBI" id="CHEBI:18248"/>
    </ligandPart>
</feature>
<evidence type="ECO:0000313" key="8">
    <source>
        <dbReference type="Proteomes" id="UP001221413"/>
    </source>
</evidence>
<evidence type="ECO:0000256" key="4">
    <source>
        <dbReference type="ARBA" id="ARBA00023002"/>
    </source>
</evidence>
<keyword evidence="1 6" id="KW-0349">Heme</keyword>
<dbReference type="PANTHER" id="PTHR11903:SF37">
    <property type="entry name" value="PSI-PRODUCING OXYGENASE A"/>
    <property type="match status" value="1"/>
</dbReference>
<evidence type="ECO:0000256" key="6">
    <source>
        <dbReference type="PIRSR" id="PIRSR619791-2"/>
    </source>
</evidence>
<dbReference type="GO" id="GO:0004601">
    <property type="term" value="F:peroxidase activity"/>
    <property type="evidence" value="ECO:0007669"/>
    <property type="project" value="InterPro"/>
</dbReference>
<dbReference type="GO" id="GO:0051213">
    <property type="term" value="F:dioxygenase activity"/>
    <property type="evidence" value="ECO:0007669"/>
    <property type="project" value="UniProtKB-KW"/>
</dbReference>
<evidence type="ECO:0000256" key="3">
    <source>
        <dbReference type="ARBA" id="ARBA00022964"/>
    </source>
</evidence>
<gene>
    <name evidence="7" type="ORF">Dda_3828</name>
</gene>
<evidence type="ECO:0000256" key="1">
    <source>
        <dbReference type="ARBA" id="ARBA00022617"/>
    </source>
</evidence>
<keyword evidence="3" id="KW-0223">Dioxygenase</keyword>
<keyword evidence="4" id="KW-0560">Oxidoreductase</keyword>
<evidence type="ECO:0000256" key="2">
    <source>
        <dbReference type="ARBA" id="ARBA00022723"/>
    </source>
</evidence>
<dbReference type="InterPro" id="IPR010255">
    <property type="entry name" value="Haem_peroxidase_sf"/>
</dbReference>
<dbReference type="CDD" id="cd09817">
    <property type="entry name" value="linoleate_diol_synthase_like"/>
    <property type="match status" value="1"/>
</dbReference>
<dbReference type="PANTHER" id="PTHR11903">
    <property type="entry name" value="PROSTAGLANDIN G/H SYNTHASE"/>
    <property type="match status" value="1"/>
</dbReference>
<dbReference type="GO" id="GO:0046872">
    <property type="term" value="F:metal ion binding"/>
    <property type="evidence" value="ECO:0007669"/>
    <property type="project" value="UniProtKB-KW"/>
</dbReference>
<dbReference type="InterPro" id="IPR019791">
    <property type="entry name" value="Haem_peroxidase_animal"/>
</dbReference>
<dbReference type="GO" id="GO:0006979">
    <property type="term" value="P:response to oxidative stress"/>
    <property type="evidence" value="ECO:0007669"/>
    <property type="project" value="InterPro"/>
</dbReference>
<dbReference type="PROSITE" id="PS50292">
    <property type="entry name" value="PEROXIDASE_3"/>
    <property type="match status" value="1"/>
</dbReference>
<dbReference type="Pfam" id="PF03098">
    <property type="entry name" value="An_peroxidase"/>
    <property type="match status" value="2"/>
</dbReference>
<dbReference type="InterPro" id="IPR037120">
    <property type="entry name" value="Haem_peroxidase_sf_animal"/>
</dbReference>
<dbReference type="SUPFAM" id="SSF48113">
    <property type="entry name" value="Heme-dependent peroxidases"/>
    <property type="match status" value="1"/>
</dbReference>
<dbReference type="Proteomes" id="UP001221413">
    <property type="component" value="Unassembled WGS sequence"/>
</dbReference>
<keyword evidence="8" id="KW-1185">Reference proteome</keyword>
<evidence type="ECO:0000313" key="7">
    <source>
        <dbReference type="EMBL" id="KAJ6261161.1"/>
    </source>
</evidence>
<dbReference type="EMBL" id="JAQGDS010000004">
    <property type="protein sequence ID" value="KAJ6261161.1"/>
    <property type="molecule type" value="Genomic_DNA"/>
</dbReference>
<dbReference type="GO" id="GO:0020037">
    <property type="term" value="F:heme binding"/>
    <property type="evidence" value="ECO:0007669"/>
    <property type="project" value="InterPro"/>
</dbReference>